<evidence type="ECO:0000256" key="13">
    <source>
        <dbReference type="ARBA" id="ARBA00023128"/>
    </source>
</evidence>
<dbReference type="InterPro" id="IPR011990">
    <property type="entry name" value="TPR-like_helical_dom_sf"/>
</dbReference>
<dbReference type="AlphaFoldDB" id="A0A3M6USK1"/>
<comment type="subcellular location">
    <subcellularLocation>
        <location evidence="3">Mitochondrion</location>
    </subcellularLocation>
</comment>
<evidence type="ECO:0000256" key="9">
    <source>
        <dbReference type="ARBA" id="ARBA00022801"/>
    </source>
</evidence>
<keyword evidence="10" id="KW-0862">Zinc</keyword>
<proteinExistence type="inferred from homology"/>
<dbReference type="GO" id="GO:0004526">
    <property type="term" value="F:ribonuclease P activity"/>
    <property type="evidence" value="ECO:0007669"/>
    <property type="project" value="UniProtKB-EC"/>
</dbReference>
<keyword evidence="11" id="KW-0460">Magnesium</keyword>
<feature type="domain" description="PRORP" evidence="15">
    <location>
        <begin position="264"/>
        <end position="501"/>
    </location>
</feature>
<comment type="cofactor">
    <cofactor evidence="2">
        <name>Mg(2+)</name>
        <dbReference type="ChEBI" id="CHEBI:18420"/>
    </cofactor>
</comment>
<dbReference type="Proteomes" id="UP000275408">
    <property type="component" value="Unassembled WGS sequence"/>
</dbReference>
<dbReference type="Gene3D" id="3.40.50.11980">
    <property type="match status" value="1"/>
</dbReference>
<dbReference type="GO" id="GO:0097745">
    <property type="term" value="P:mitochondrial tRNA 5'-end processing"/>
    <property type="evidence" value="ECO:0007669"/>
    <property type="project" value="TreeGrafter"/>
</dbReference>
<dbReference type="EC" id="3.1.26.5" evidence="5"/>
<dbReference type="STRING" id="46731.A0A3M6USK1"/>
<keyword evidence="6" id="KW-0819">tRNA processing</keyword>
<comment type="similarity">
    <text evidence="4">Belongs to the PPR family. P subfamily.</text>
</comment>
<evidence type="ECO:0000256" key="12">
    <source>
        <dbReference type="ARBA" id="ARBA00022946"/>
    </source>
</evidence>
<comment type="caution">
    <text evidence="16">The sequence shown here is derived from an EMBL/GenBank/DDBJ whole genome shotgun (WGS) entry which is preliminary data.</text>
</comment>
<evidence type="ECO:0000256" key="2">
    <source>
        <dbReference type="ARBA" id="ARBA00001946"/>
    </source>
</evidence>
<evidence type="ECO:0000256" key="5">
    <source>
        <dbReference type="ARBA" id="ARBA00012179"/>
    </source>
</evidence>
<dbReference type="GO" id="GO:0001682">
    <property type="term" value="P:tRNA 5'-leader removal"/>
    <property type="evidence" value="ECO:0007669"/>
    <property type="project" value="TreeGrafter"/>
</dbReference>
<evidence type="ECO:0000256" key="6">
    <source>
        <dbReference type="ARBA" id="ARBA00022694"/>
    </source>
</evidence>
<dbReference type="PANTHER" id="PTHR13547:SF1">
    <property type="entry name" value="MITOCHONDRIAL RIBONUCLEASE P CATALYTIC SUBUNIT"/>
    <property type="match status" value="1"/>
</dbReference>
<dbReference type="InterPro" id="IPR031595">
    <property type="entry name" value="PRORP_C"/>
</dbReference>
<keyword evidence="17" id="KW-1185">Reference proteome</keyword>
<evidence type="ECO:0000313" key="16">
    <source>
        <dbReference type="EMBL" id="RMX56579.1"/>
    </source>
</evidence>
<reference evidence="16 17" key="1">
    <citation type="journal article" date="2018" name="Sci. Rep.">
        <title>Comparative analysis of the Pocillopora damicornis genome highlights role of immune system in coral evolution.</title>
        <authorList>
            <person name="Cunning R."/>
            <person name="Bay R.A."/>
            <person name="Gillette P."/>
            <person name="Baker A.C."/>
            <person name="Traylor-Knowles N."/>
        </authorList>
    </citation>
    <scope>NUCLEOTIDE SEQUENCE [LARGE SCALE GENOMIC DNA]</scope>
    <source>
        <strain evidence="16">RSMAS</strain>
        <tissue evidence="16">Whole animal</tissue>
    </source>
</reference>
<accession>A0A3M6USK1</accession>
<protein>
    <recommendedName>
        <fullName evidence="5">ribonuclease P</fullName>
        <ecNumber evidence="5">3.1.26.5</ecNumber>
    </recommendedName>
</protein>
<dbReference type="PROSITE" id="PS51375">
    <property type="entry name" value="PPR"/>
    <property type="match status" value="1"/>
</dbReference>
<evidence type="ECO:0000256" key="7">
    <source>
        <dbReference type="ARBA" id="ARBA00022722"/>
    </source>
</evidence>
<evidence type="ECO:0000259" key="15">
    <source>
        <dbReference type="Pfam" id="PF16953"/>
    </source>
</evidence>
<evidence type="ECO:0000256" key="10">
    <source>
        <dbReference type="ARBA" id="ARBA00022833"/>
    </source>
</evidence>
<keyword evidence="9" id="KW-0378">Hydrolase</keyword>
<dbReference type="Pfam" id="PF16953">
    <property type="entry name" value="PRORP"/>
    <property type="match status" value="1"/>
</dbReference>
<evidence type="ECO:0000256" key="14">
    <source>
        <dbReference type="PROSITE-ProRule" id="PRU00708"/>
    </source>
</evidence>
<sequence length="515" mass="59755">MATRVLRKILQGRVGTLILCPTDCRRYIIPGVRYLCSTVRDAREDFHPSLPFPERVKNIRPFCETLSAPNEVLEMFNQFIILPEQHMIKALDYSLNCLVHYDKIDAAFELKTLMEQLNIPKSHSTYSVLANLYSKSNHPKHSMKSLFDEMLKDGLTPRARHFKPFVEMEANKGDPMDAFRCLDDLRHSGVLHERIVDIYITVVRACVGKVSKQLKNKVLELFYDIRRYRDLLSIEALETIKLWFDSLKDPKWVTAWSSPSATYHCQACKQKLETGNFTEEELHELKDPLISHVLRNRKVLSEVRCHTTAGKYVDYIRPGHSNRFPNSVVRFIETTGHYDVVLDGLNLAYYYHHFDAKKLKAVAEHFLKQKKRVLVVGSWPISLGHIRRHDQNSLPSVMDFLRIVFVIIHNSNFRALDDVYLLSAAMQCGPGTLLVSSDMFSNHLQGMESLMKAQFTRWQELYQVKLASFVGEQPLFESVRRFDHRVHVQTTGDTWHFPSSDGSKWLCVRREDQSL</sequence>
<evidence type="ECO:0000256" key="8">
    <source>
        <dbReference type="ARBA" id="ARBA00022723"/>
    </source>
</evidence>
<evidence type="ECO:0000256" key="1">
    <source>
        <dbReference type="ARBA" id="ARBA00000928"/>
    </source>
</evidence>
<dbReference type="OrthoDB" id="46913at2759"/>
<evidence type="ECO:0000313" key="17">
    <source>
        <dbReference type="Proteomes" id="UP000275408"/>
    </source>
</evidence>
<dbReference type="GO" id="GO:0030678">
    <property type="term" value="C:mitochondrial ribonuclease P complex"/>
    <property type="evidence" value="ECO:0007669"/>
    <property type="project" value="TreeGrafter"/>
</dbReference>
<keyword evidence="12" id="KW-0809">Transit peptide</keyword>
<dbReference type="PANTHER" id="PTHR13547">
    <property type="match status" value="1"/>
</dbReference>
<keyword evidence="13" id="KW-0496">Mitochondrion</keyword>
<evidence type="ECO:0000256" key="3">
    <source>
        <dbReference type="ARBA" id="ARBA00004173"/>
    </source>
</evidence>
<dbReference type="Gene3D" id="1.25.40.10">
    <property type="entry name" value="Tetratricopeptide repeat domain"/>
    <property type="match status" value="1"/>
</dbReference>
<evidence type="ECO:0000256" key="4">
    <source>
        <dbReference type="ARBA" id="ARBA00007626"/>
    </source>
</evidence>
<evidence type="ECO:0000256" key="11">
    <source>
        <dbReference type="ARBA" id="ARBA00022842"/>
    </source>
</evidence>
<keyword evidence="8" id="KW-0479">Metal-binding</keyword>
<dbReference type="EMBL" id="RCHS01000826">
    <property type="protein sequence ID" value="RMX56579.1"/>
    <property type="molecule type" value="Genomic_DNA"/>
</dbReference>
<name>A0A3M6USK1_POCDA</name>
<dbReference type="GO" id="GO:0046872">
    <property type="term" value="F:metal ion binding"/>
    <property type="evidence" value="ECO:0007669"/>
    <property type="project" value="UniProtKB-KW"/>
</dbReference>
<organism evidence="16 17">
    <name type="scientific">Pocillopora damicornis</name>
    <name type="common">Cauliflower coral</name>
    <name type="synonym">Millepora damicornis</name>
    <dbReference type="NCBI Taxonomy" id="46731"/>
    <lineage>
        <taxon>Eukaryota</taxon>
        <taxon>Metazoa</taxon>
        <taxon>Cnidaria</taxon>
        <taxon>Anthozoa</taxon>
        <taxon>Hexacorallia</taxon>
        <taxon>Scleractinia</taxon>
        <taxon>Astrocoeniina</taxon>
        <taxon>Pocilloporidae</taxon>
        <taxon>Pocillopora</taxon>
    </lineage>
</organism>
<keyword evidence="7" id="KW-0540">Nuclease</keyword>
<dbReference type="InterPro" id="IPR002885">
    <property type="entry name" value="PPR_rpt"/>
</dbReference>
<gene>
    <name evidence="16" type="ORF">pdam_00002390</name>
</gene>
<feature type="repeat" description="PPR" evidence="14">
    <location>
        <begin position="122"/>
        <end position="157"/>
    </location>
</feature>
<comment type="catalytic activity">
    <reaction evidence="1">
        <text>Endonucleolytic cleavage of RNA, removing 5'-extranucleotides from tRNA precursor.</text>
        <dbReference type="EC" id="3.1.26.5"/>
    </reaction>
</comment>